<gene>
    <name evidence="3" type="ORF">ABH903_001576</name>
</gene>
<sequence length="229" mass="23296">MNRTPSRGAAGLLTTVLAVGTALIPSAPAAAAVPPAAATTQTTASAAAAIPAASSVEQSSSPAHVGLYRKHTAANGTELRYHSFDGGDKGLVVYFDGDGTDGFDTPRTGSSESNGAHGHVQRIRKAASAEGFDLIFIDHPGGGESWWNGVDTQSVSSAVRDLVTASGASRVEFVGYSGGAEFLARHLLADDASWWPEHVGATMIGGGGVPADALPNRQTRPMPMPTSSG</sequence>
<feature type="signal peptide" evidence="2">
    <location>
        <begin position="1"/>
        <end position="31"/>
    </location>
</feature>
<evidence type="ECO:0000256" key="1">
    <source>
        <dbReference type="SAM" id="MobiDB-lite"/>
    </source>
</evidence>
<name>A0ABV4EJD6_BREEP</name>
<dbReference type="SUPFAM" id="SSF53474">
    <property type="entry name" value="alpha/beta-Hydrolases"/>
    <property type="match status" value="1"/>
</dbReference>
<evidence type="ECO:0000256" key="2">
    <source>
        <dbReference type="SAM" id="SignalP"/>
    </source>
</evidence>
<feature type="chain" id="PRO_5045611640" description="Alpha/beta hydrolase family protein" evidence="2">
    <location>
        <begin position="32"/>
        <end position="229"/>
    </location>
</feature>
<dbReference type="Gene3D" id="3.40.50.1820">
    <property type="entry name" value="alpha/beta hydrolase"/>
    <property type="match status" value="1"/>
</dbReference>
<keyword evidence="2" id="KW-0732">Signal</keyword>
<evidence type="ECO:0000313" key="4">
    <source>
        <dbReference type="Proteomes" id="UP001565435"/>
    </source>
</evidence>
<evidence type="ECO:0000313" key="3">
    <source>
        <dbReference type="EMBL" id="MEY9258555.1"/>
    </source>
</evidence>
<dbReference type="RefSeq" id="WP_370035853.1">
    <property type="nucleotide sequence ID" value="NZ_JBGBYS010000007.1"/>
</dbReference>
<accession>A0ABV4EJD6</accession>
<organism evidence="3 4">
    <name type="scientific">Brevibacterium epidermidis</name>
    <dbReference type="NCBI Taxonomy" id="1698"/>
    <lineage>
        <taxon>Bacteria</taxon>
        <taxon>Bacillati</taxon>
        <taxon>Actinomycetota</taxon>
        <taxon>Actinomycetes</taxon>
        <taxon>Micrococcales</taxon>
        <taxon>Brevibacteriaceae</taxon>
        <taxon>Brevibacterium</taxon>
    </lineage>
</organism>
<dbReference type="Proteomes" id="UP001565435">
    <property type="component" value="Unassembled WGS sequence"/>
</dbReference>
<dbReference type="InterPro" id="IPR029058">
    <property type="entry name" value="AB_hydrolase_fold"/>
</dbReference>
<keyword evidence="4" id="KW-1185">Reference proteome</keyword>
<evidence type="ECO:0008006" key="5">
    <source>
        <dbReference type="Google" id="ProtNLM"/>
    </source>
</evidence>
<proteinExistence type="predicted"/>
<reference evidence="3 4" key="1">
    <citation type="submission" date="2024-07" db="EMBL/GenBank/DDBJ databases">
        <title>Mealworm larvae gut microbial communities from Newark, Delaware, USA.</title>
        <authorList>
            <person name="Blenner M."/>
        </authorList>
    </citation>
    <scope>NUCLEOTIDE SEQUENCE [LARGE SCALE GENOMIC DNA]</scope>
    <source>
        <strain evidence="3 4">UD i117</strain>
    </source>
</reference>
<feature type="region of interest" description="Disordered" evidence="1">
    <location>
        <begin position="206"/>
        <end position="229"/>
    </location>
</feature>
<protein>
    <recommendedName>
        <fullName evidence="5">Alpha/beta hydrolase family protein</fullName>
    </recommendedName>
</protein>
<comment type="caution">
    <text evidence="3">The sequence shown here is derived from an EMBL/GenBank/DDBJ whole genome shotgun (WGS) entry which is preliminary data.</text>
</comment>
<dbReference type="EMBL" id="JBGBYS010000007">
    <property type="protein sequence ID" value="MEY9258555.1"/>
    <property type="molecule type" value="Genomic_DNA"/>
</dbReference>